<dbReference type="AlphaFoldDB" id="A0A1Y5RHM4"/>
<sequence>MTRSALGTVRKTGARPRQPLQPLSQAEFVALVAMLMASVAFSIDAMLPALPDIGAELTPDNLNRAQLIITSFVLGMGIGTFLTGPLADLFGRKAVIVTGAALYVMAALWAFVAPTLETILAARIAMGLAAAAPRVAAVAMVRDLFSGRDMARIMSFVMLIFSLVPALAPSLGALIIAVSDWRGIFLAFAAFSTLTSLWLMLRQPETLPAKARRPISLMSLWSAAKETAAHPTVRLATLVQTLSMAMLFSVLSSTQQVFDETYGQGHSFHLWFGGIAVLASSASLVNARLVGRLGMRPIIKAMFSAQIALSAGMILTALAGLPPQVELLIYAFWVTSVFFQAGLTLGNLNALAMEPLGHIAGTAASLITATATVGAVLIAVPIGLSFDGTPLPLAAGSFACALLAFWLTTKIRRDSD</sequence>
<protein>
    <submittedName>
        <fullName evidence="8">Bicyclomycin resistance protein</fullName>
    </submittedName>
</protein>
<dbReference type="PANTHER" id="PTHR23502:SF132">
    <property type="entry name" value="POLYAMINE TRANSPORTER 2-RELATED"/>
    <property type="match status" value="1"/>
</dbReference>
<dbReference type="InterPro" id="IPR011701">
    <property type="entry name" value="MFS"/>
</dbReference>
<dbReference type="GO" id="GO:0042908">
    <property type="term" value="P:xenobiotic transport"/>
    <property type="evidence" value="ECO:0007669"/>
    <property type="project" value="UniProtKB-ARBA"/>
</dbReference>
<feature type="transmembrane region" description="Helical" evidence="6">
    <location>
        <begin position="67"/>
        <end position="87"/>
    </location>
</feature>
<dbReference type="EMBL" id="FWFT01000001">
    <property type="protein sequence ID" value="SLN16529.1"/>
    <property type="molecule type" value="Genomic_DNA"/>
</dbReference>
<evidence type="ECO:0000256" key="4">
    <source>
        <dbReference type="ARBA" id="ARBA00022989"/>
    </source>
</evidence>
<feature type="transmembrane region" description="Helical" evidence="6">
    <location>
        <begin position="94"/>
        <end position="113"/>
    </location>
</feature>
<evidence type="ECO:0000259" key="7">
    <source>
        <dbReference type="PROSITE" id="PS50850"/>
    </source>
</evidence>
<dbReference type="GO" id="GO:0005886">
    <property type="term" value="C:plasma membrane"/>
    <property type="evidence" value="ECO:0007669"/>
    <property type="project" value="TreeGrafter"/>
</dbReference>
<feature type="transmembrane region" description="Helical" evidence="6">
    <location>
        <begin position="153"/>
        <end position="178"/>
    </location>
</feature>
<keyword evidence="5 6" id="KW-0472">Membrane</keyword>
<dbReference type="Proteomes" id="UP000193623">
    <property type="component" value="Unassembled WGS sequence"/>
</dbReference>
<feature type="transmembrane region" description="Helical" evidence="6">
    <location>
        <begin position="363"/>
        <end position="384"/>
    </location>
</feature>
<name>A0A1Y5RHM4_9RHOB</name>
<evidence type="ECO:0000256" key="3">
    <source>
        <dbReference type="ARBA" id="ARBA00022692"/>
    </source>
</evidence>
<evidence type="ECO:0000256" key="2">
    <source>
        <dbReference type="ARBA" id="ARBA00022448"/>
    </source>
</evidence>
<gene>
    <name evidence="8" type="primary">bcr_1</name>
    <name evidence="8" type="ORF">PSJ8397_00427</name>
</gene>
<dbReference type="SUPFAM" id="SSF103473">
    <property type="entry name" value="MFS general substrate transporter"/>
    <property type="match status" value="1"/>
</dbReference>
<feature type="transmembrane region" description="Helical" evidence="6">
    <location>
        <begin position="235"/>
        <end position="258"/>
    </location>
</feature>
<keyword evidence="9" id="KW-1185">Reference proteome</keyword>
<dbReference type="GO" id="GO:0140115">
    <property type="term" value="P:export across plasma membrane"/>
    <property type="evidence" value="ECO:0007669"/>
    <property type="project" value="UniProtKB-ARBA"/>
</dbReference>
<feature type="transmembrane region" description="Helical" evidence="6">
    <location>
        <begin position="28"/>
        <end position="47"/>
    </location>
</feature>
<feature type="transmembrane region" description="Helical" evidence="6">
    <location>
        <begin position="184"/>
        <end position="201"/>
    </location>
</feature>
<evidence type="ECO:0000313" key="9">
    <source>
        <dbReference type="Proteomes" id="UP000193623"/>
    </source>
</evidence>
<dbReference type="PROSITE" id="PS00216">
    <property type="entry name" value="SUGAR_TRANSPORT_1"/>
    <property type="match status" value="1"/>
</dbReference>
<dbReference type="CDD" id="cd17320">
    <property type="entry name" value="MFS_MdfA_MDR_like"/>
    <property type="match status" value="1"/>
</dbReference>
<evidence type="ECO:0000256" key="5">
    <source>
        <dbReference type="ARBA" id="ARBA00023136"/>
    </source>
</evidence>
<organism evidence="8 9">
    <name type="scientific">Pseudooctadecabacter jejudonensis</name>
    <dbReference type="NCBI Taxonomy" id="1391910"/>
    <lineage>
        <taxon>Bacteria</taxon>
        <taxon>Pseudomonadati</taxon>
        <taxon>Pseudomonadota</taxon>
        <taxon>Alphaproteobacteria</taxon>
        <taxon>Rhodobacterales</taxon>
        <taxon>Paracoccaceae</taxon>
        <taxon>Pseudooctadecabacter</taxon>
    </lineage>
</organism>
<dbReference type="PANTHER" id="PTHR23502">
    <property type="entry name" value="MAJOR FACILITATOR SUPERFAMILY"/>
    <property type="match status" value="1"/>
</dbReference>
<dbReference type="RefSeq" id="WP_268794653.1">
    <property type="nucleotide sequence ID" value="NZ_FWFT01000001.1"/>
</dbReference>
<feature type="transmembrane region" description="Helical" evidence="6">
    <location>
        <begin position="327"/>
        <end position="351"/>
    </location>
</feature>
<dbReference type="InterPro" id="IPR005829">
    <property type="entry name" value="Sugar_transporter_CS"/>
</dbReference>
<dbReference type="GO" id="GO:0022857">
    <property type="term" value="F:transmembrane transporter activity"/>
    <property type="evidence" value="ECO:0007669"/>
    <property type="project" value="InterPro"/>
</dbReference>
<proteinExistence type="predicted"/>
<feature type="transmembrane region" description="Helical" evidence="6">
    <location>
        <begin position="390"/>
        <end position="408"/>
    </location>
</feature>
<feature type="transmembrane region" description="Helical" evidence="6">
    <location>
        <begin position="301"/>
        <end position="321"/>
    </location>
</feature>
<accession>A0A1Y5RHM4</accession>
<evidence type="ECO:0000313" key="8">
    <source>
        <dbReference type="EMBL" id="SLN16529.1"/>
    </source>
</evidence>
<dbReference type="Gene3D" id="1.20.1720.10">
    <property type="entry name" value="Multidrug resistance protein D"/>
    <property type="match status" value="1"/>
</dbReference>
<feature type="domain" description="Major facilitator superfamily (MFS) profile" evidence="7">
    <location>
        <begin position="26"/>
        <end position="412"/>
    </location>
</feature>
<dbReference type="InterPro" id="IPR036259">
    <property type="entry name" value="MFS_trans_sf"/>
</dbReference>
<dbReference type="Pfam" id="PF07690">
    <property type="entry name" value="MFS_1"/>
    <property type="match status" value="1"/>
</dbReference>
<comment type="subcellular location">
    <subcellularLocation>
        <location evidence="1">Membrane</location>
        <topology evidence="1">Multi-pass membrane protein</topology>
    </subcellularLocation>
</comment>
<keyword evidence="4 6" id="KW-1133">Transmembrane helix</keyword>
<keyword evidence="2" id="KW-0813">Transport</keyword>
<dbReference type="InterPro" id="IPR020846">
    <property type="entry name" value="MFS_dom"/>
</dbReference>
<reference evidence="8 9" key="1">
    <citation type="submission" date="2017-03" db="EMBL/GenBank/DDBJ databases">
        <authorList>
            <person name="Afonso C.L."/>
            <person name="Miller P.J."/>
            <person name="Scott M.A."/>
            <person name="Spackman E."/>
            <person name="Goraichik I."/>
            <person name="Dimitrov K.M."/>
            <person name="Suarez D.L."/>
            <person name="Swayne D.E."/>
        </authorList>
    </citation>
    <scope>NUCLEOTIDE SEQUENCE [LARGE SCALE GENOMIC DNA]</scope>
    <source>
        <strain evidence="8 9">CECT 8397</strain>
    </source>
</reference>
<feature type="transmembrane region" description="Helical" evidence="6">
    <location>
        <begin position="119"/>
        <end position="141"/>
    </location>
</feature>
<dbReference type="PROSITE" id="PS50850">
    <property type="entry name" value="MFS"/>
    <property type="match status" value="1"/>
</dbReference>
<evidence type="ECO:0000256" key="1">
    <source>
        <dbReference type="ARBA" id="ARBA00004141"/>
    </source>
</evidence>
<keyword evidence="3 6" id="KW-0812">Transmembrane</keyword>
<feature type="transmembrane region" description="Helical" evidence="6">
    <location>
        <begin position="270"/>
        <end position="289"/>
    </location>
</feature>
<evidence type="ECO:0000256" key="6">
    <source>
        <dbReference type="SAM" id="Phobius"/>
    </source>
</evidence>